<proteinExistence type="predicted"/>
<reference evidence="2" key="1">
    <citation type="submission" date="2021-06" db="EMBL/GenBank/DDBJ databases">
        <title>Parelaphostrongylus tenuis whole genome reference sequence.</title>
        <authorList>
            <person name="Garwood T.J."/>
            <person name="Larsen P.A."/>
            <person name="Fountain-Jones N.M."/>
            <person name="Garbe J.R."/>
            <person name="Macchietto M.G."/>
            <person name="Kania S.A."/>
            <person name="Gerhold R.W."/>
            <person name="Richards J.E."/>
            <person name="Wolf T.M."/>
        </authorList>
    </citation>
    <scope>NUCLEOTIDE SEQUENCE</scope>
    <source>
        <strain evidence="2">MNPRO001-30</strain>
        <tissue evidence="2">Meninges</tissue>
    </source>
</reference>
<gene>
    <name evidence="2" type="primary">SEL2_2</name>
    <name evidence="2" type="ORF">KIN20_003890</name>
</gene>
<dbReference type="SUPFAM" id="SSF50729">
    <property type="entry name" value="PH domain-like"/>
    <property type="match status" value="1"/>
</dbReference>
<evidence type="ECO:0000313" key="2">
    <source>
        <dbReference type="EMBL" id="KAJ1348559.1"/>
    </source>
</evidence>
<dbReference type="AlphaFoldDB" id="A0AAD5MJ25"/>
<evidence type="ECO:0000259" key="1">
    <source>
        <dbReference type="PROSITE" id="PS51783"/>
    </source>
</evidence>
<dbReference type="EMBL" id="JAHQIW010000518">
    <property type="protein sequence ID" value="KAJ1348559.1"/>
    <property type="molecule type" value="Genomic_DNA"/>
</dbReference>
<accession>A0AAD5MJ25</accession>
<dbReference type="Proteomes" id="UP001196413">
    <property type="component" value="Unassembled WGS sequence"/>
</dbReference>
<name>A0AAD5MJ25_PARTN</name>
<dbReference type="InterPro" id="IPR011993">
    <property type="entry name" value="PH-like_dom_sf"/>
</dbReference>
<dbReference type="PROSITE" id="PS51783">
    <property type="entry name" value="PH_BEACH"/>
    <property type="match status" value="1"/>
</dbReference>
<sequence length="63" mass="7361">MQYNEIQSDILAVPPSSAPEKVLRYCESLHGRWNLQEIRAVFLRRYLLQNVALELFLATRSIV</sequence>
<organism evidence="2 3">
    <name type="scientific">Parelaphostrongylus tenuis</name>
    <name type="common">Meningeal worm</name>
    <dbReference type="NCBI Taxonomy" id="148309"/>
    <lineage>
        <taxon>Eukaryota</taxon>
        <taxon>Metazoa</taxon>
        <taxon>Ecdysozoa</taxon>
        <taxon>Nematoda</taxon>
        <taxon>Chromadorea</taxon>
        <taxon>Rhabditida</taxon>
        <taxon>Rhabditina</taxon>
        <taxon>Rhabditomorpha</taxon>
        <taxon>Strongyloidea</taxon>
        <taxon>Metastrongylidae</taxon>
        <taxon>Parelaphostrongylus</taxon>
    </lineage>
</organism>
<keyword evidence="3" id="KW-1185">Reference proteome</keyword>
<dbReference type="InterPro" id="IPR023362">
    <property type="entry name" value="PH-BEACH_dom"/>
</dbReference>
<feature type="domain" description="BEACH-type PH" evidence="1">
    <location>
        <begin position="1"/>
        <end position="63"/>
    </location>
</feature>
<evidence type="ECO:0000313" key="3">
    <source>
        <dbReference type="Proteomes" id="UP001196413"/>
    </source>
</evidence>
<comment type="caution">
    <text evidence="2">The sequence shown here is derived from an EMBL/GenBank/DDBJ whole genome shotgun (WGS) entry which is preliminary data.</text>
</comment>
<dbReference type="Gene3D" id="2.30.29.30">
    <property type="entry name" value="Pleckstrin-homology domain (PH domain)/Phosphotyrosine-binding domain (PTB)"/>
    <property type="match status" value="1"/>
</dbReference>
<protein>
    <submittedName>
        <fullName evidence="2">Neurobeachin</fullName>
    </submittedName>
</protein>
<dbReference type="Pfam" id="PF14844">
    <property type="entry name" value="PH_BEACH"/>
    <property type="match status" value="1"/>
</dbReference>